<sequence length="144" mass="16627">MPQQPVRKRFPFRITDKLLFTWETTSIQVLLVYAIMIIILGVRTHVHILCCTTGMIFFSNALYLFVPSYGWHSPALLDRAKCEFVCTVLMGGNKFDCIVARMCVMNDMNQLNNKTFQQKRPPVSVLKLKRPPFNDHDMETITAV</sequence>
<feature type="transmembrane region" description="Helical" evidence="1">
    <location>
        <begin position="46"/>
        <end position="66"/>
    </location>
</feature>
<protein>
    <submittedName>
        <fullName evidence="2">Uncharacterized protein</fullName>
    </submittedName>
</protein>
<name>A0A182M0W7_9DIPT</name>
<keyword evidence="1" id="KW-1133">Transmembrane helix</keyword>
<dbReference type="EMBL" id="AXCM01004249">
    <property type="status" value="NOT_ANNOTATED_CDS"/>
    <property type="molecule type" value="Genomic_DNA"/>
</dbReference>
<dbReference type="EMBL" id="AXCM01004250">
    <property type="status" value="NOT_ANNOTATED_CDS"/>
    <property type="molecule type" value="Genomic_DNA"/>
</dbReference>
<keyword evidence="3" id="KW-1185">Reference proteome</keyword>
<dbReference type="AlphaFoldDB" id="A0A182M0W7"/>
<dbReference type="VEuPathDB" id="VectorBase:ACUA006748"/>
<organism evidence="2 3">
    <name type="scientific">Anopheles culicifacies</name>
    <dbReference type="NCBI Taxonomy" id="139723"/>
    <lineage>
        <taxon>Eukaryota</taxon>
        <taxon>Metazoa</taxon>
        <taxon>Ecdysozoa</taxon>
        <taxon>Arthropoda</taxon>
        <taxon>Hexapoda</taxon>
        <taxon>Insecta</taxon>
        <taxon>Pterygota</taxon>
        <taxon>Neoptera</taxon>
        <taxon>Endopterygota</taxon>
        <taxon>Diptera</taxon>
        <taxon>Nematocera</taxon>
        <taxon>Culicoidea</taxon>
        <taxon>Culicidae</taxon>
        <taxon>Anophelinae</taxon>
        <taxon>Anopheles</taxon>
        <taxon>culicifacies species complex</taxon>
    </lineage>
</organism>
<evidence type="ECO:0000313" key="2">
    <source>
        <dbReference type="EnsemblMetazoa" id="ACUA006748-PA"/>
    </source>
</evidence>
<dbReference type="EMBL" id="AXCM01004251">
    <property type="status" value="NOT_ANNOTATED_CDS"/>
    <property type="molecule type" value="Genomic_DNA"/>
</dbReference>
<accession>A0A182M0W7</accession>
<feature type="transmembrane region" description="Helical" evidence="1">
    <location>
        <begin position="20"/>
        <end position="40"/>
    </location>
</feature>
<keyword evidence="1" id="KW-0812">Transmembrane</keyword>
<reference evidence="2" key="2">
    <citation type="submission" date="2020-05" db="UniProtKB">
        <authorList>
            <consortium name="EnsemblMetazoa"/>
        </authorList>
    </citation>
    <scope>IDENTIFICATION</scope>
    <source>
        <strain evidence="2">A-37</strain>
    </source>
</reference>
<dbReference type="Proteomes" id="UP000075883">
    <property type="component" value="Unassembled WGS sequence"/>
</dbReference>
<proteinExistence type="predicted"/>
<dbReference type="EnsemblMetazoa" id="ACUA006748-RA">
    <property type="protein sequence ID" value="ACUA006748-PA"/>
    <property type="gene ID" value="ACUA006748"/>
</dbReference>
<keyword evidence="1" id="KW-0472">Membrane</keyword>
<evidence type="ECO:0000313" key="3">
    <source>
        <dbReference type="Proteomes" id="UP000075883"/>
    </source>
</evidence>
<evidence type="ECO:0000256" key="1">
    <source>
        <dbReference type="SAM" id="Phobius"/>
    </source>
</evidence>
<reference evidence="3" key="1">
    <citation type="submission" date="2013-09" db="EMBL/GenBank/DDBJ databases">
        <title>The Genome Sequence of Anopheles culicifacies species A.</title>
        <authorList>
            <consortium name="The Broad Institute Genomics Platform"/>
            <person name="Neafsey D.E."/>
            <person name="Besansky N."/>
            <person name="Howell P."/>
            <person name="Walton C."/>
            <person name="Young S.K."/>
            <person name="Zeng Q."/>
            <person name="Gargeya S."/>
            <person name="Fitzgerald M."/>
            <person name="Haas B."/>
            <person name="Abouelleil A."/>
            <person name="Allen A.W."/>
            <person name="Alvarado L."/>
            <person name="Arachchi H.M."/>
            <person name="Berlin A.M."/>
            <person name="Chapman S.B."/>
            <person name="Gainer-Dewar J."/>
            <person name="Goldberg J."/>
            <person name="Griggs A."/>
            <person name="Gujja S."/>
            <person name="Hansen M."/>
            <person name="Howarth C."/>
            <person name="Imamovic A."/>
            <person name="Ireland A."/>
            <person name="Larimer J."/>
            <person name="McCowan C."/>
            <person name="Murphy C."/>
            <person name="Pearson M."/>
            <person name="Poon T.W."/>
            <person name="Priest M."/>
            <person name="Roberts A."/>
            <person name="Saif S."/>
            <person name="Shea T."/>
            <person name="Sisk P."/>
            <person name="Sykes S."/>
            <person name="Wortman J."/>
            <person name="Nusbaum C."/>
            <person name="Birren B."/>
        </authorList>
    </citation>
    <scope>NUCLEOTIDE SEQUENCE [LARGE SCALE GENOMIC DNA]</scope>
    <source>
        <strain evidence="3">A-37</strain>
    </source>
</reference>